<accession>A0ABP7BA88</accession>
<gene>
    <name evidence="4" type="ORF">GCM10022202_11260</name>
</gene>
<sequence>MQSRGDTARQQGFRPDIQALRALAVLSVLLYHLWPESLPGGFVGVDVFFVISGYLITSHLVRERERTGRIAVGRFWARRAARLLPASLLVLAVTALAVLAWAPRSLWERFVAEITASALYVQNWRLVADSVDYLAAEDSASPVQHFWTLSVEEQFYVALPLLILAATLLLRRLPWRAVVVGTLAVATAASFGYGLWLTDWSAGAAYFSTFTRAWEFGIGALISFVPFAGRRVAAHGLALGGVALIVASTVLLSGEVPFPGFAALLPVVGAALIVWAGGTSFLIRAGSTPPVRLLGDVSYAVYLWHWPLIVMLPFLTGHTLTPLEKIGIAAASILLAWLSTRFVENPVRLSPRLLSGRRPLVVAAWAAGGMACVLAITVTTGAVVREEEARDRAAVADVLAAPPECLGAAAMAAGGCEARALDATSLVPAPAIAEADDANRDECWSSGDDDSLNVCTLGPETDYDRRLVVIGDSHNNAYLSAYERIAEERGWRLDVMGHAACYWTDTRTELATPQQTEACATWRGRVADYVASAEDVDAFLVTRSSGGVDADAETVDGMVSAWAARPDEGIPVLAVLDSPRLPSDTVQCIEFDPAQADARCGRPIDEVLYDDGQAEAVQRDPNATAIDLTDLFCADDVCAPTIGGVVVYRDGHHLTATYAATVAPFLAERIEAALG</sequence>
<feature type="transmembrane region" description="Helical" evidence="1">
    <location>
        <begin position="326"/>
        <end position="343"/>
    </location>
</feature>
<dbReference type="GO" id="GO:0016746">
    <property type="term" value="F:acyltransferase activity"/>
    <property type="evidence" value="ECO:0007669"/>
    <property type="project" value="UniProtKB-KW"/>
</dbReference>
<keyword evidence="4" id="KW-0012">Acyltransferase</keyword>
<dbReference type="InterPro" id="IPR043968">
    <property type="entry name" value="SGNH"/>
</dbReference>
<evidence type="ECO:0000256" key="1">
    <source>
        <dbReference type="SAM" id="Phobius"/>
    </source>
</evidence>
<dbReference type="InterPro" id="IPR050879">
    <property type="entry name" value="Acyltransferase_3"/>
</dbReference>
<keyword evidence="1" id="KW-0472">Membrane</keyword>
<organism evidence="4 5">
    <name type="scientific">Microbacterium marinilacus</name>
    <dbReference type="NCBI Taxonomy" id="415209"/>
    <lineage>
        <taxon>Bacteria</taxon>
        <taxon>Bacillati</taxon>
        <taxon>Actinomycetota</taxon>
        <taxon>Actinomycetes</taxon>
        <taxon>Micrococcales</taxon>
        <taxon>Microbacteriaceae</taxon>
        <taxon>Microbacterium</taxon>
    </lineage>
</organism>
<dbReference type="Proteomes" id="UP001410795">
    <property type="component" value="Unassembled WGS sequence"/>
</dbReference>
<feature type="transmembrane region" description="Helical" evidence="1">
    <location>
        <begin position="204"/>
        <end position="225"/>
    </location>
</feature>
<evidence type="ECO:0000259" key="3">
    <source>
        <dbReference type="Pfam" id="PF19040"/>
    </source>
</evidence>
<evidence type="ECO:0000313" key="5">
    <source>
        <dbReference type="Proteomes" id="UP001410795"/>
    </source>
</evidence>
<evidence type="ECO:0000259" key="2">
    <source>
        <dbReference type="Pfam" id="PF01757"/>
    </source>
</evidence>
<comment type="caution">
    <text evidence="4">The sequence shown here is derived from an EMBL/GenBank/DDBJ whole genome shotgun (WGS) entry which is preliminary data.</text>
</comment>
<keyword evidence="5" id="KW-1185">Reference proteome</keyword>
<protein>
    <submittedName>
        <fullName evidence="4">Acyltransferase family protein</fullName>
    </submittedName>
</protein>
<feature type="transmembrane region" description="Helical" evidence="1">
    <location>
        <begin position="232"/>
        <end position="252"/>
    </location>
</feature>
<dbReference type="PANTHER" id="PTHR23028">
    <property type="entry name" value="ACETYLTRANSFERASE"/>
    <property type="match status" value="1"/>
</dbReference>
<feature type="transmembrane region" description="Helical" evidence="1">
    <location>
        <begin position="154"/>
        <end position="170"/>
    </location>
</feature>
<proteinExistence type="predicted"/>
<dbReference type="PANTHER" id="PTHR23028:SF53">
    <property type="entry name" value="ACYL_TRANSF_3 DOMAIN-CONTAINING PROTEIN"/>
    <property type="match status" value="1"/>
</dbReference>
<reference evidence="5" key="1">
    <citation type="journal article" date="2019" name="Int. J. Syst. Evol. Microbiol.">
        <title>The Global Catalogue of Microorganisms (GCM) 10K type strain sequencing project: providing services to taxonomists for standard genome sequencing and annotation.</title>
        <authorList>
            <consortium name="The Broad Institute Genomics Platform"/>
            <consortium name="The Broad Institute Genome Sequencing Center for Infectious Disease"/>
            <person name="Wu L."/>
            <person name="Ma J."/>
        </authorList>
    </citation>
    <scope>NUCLEOTIDE SEQUENCE [LARGE SCALE GENOMIC DNA]</scope>
    <source>
        <strain evidence="5">JCM 16546</strain>
    </source>
</reference>
<feature type="transmembrane region" description="Helical" evidence="1">
    <location>
        <begin position="40"/>
        <end position="61"/>
    </location>
</feature>
<feature type="transmembrane region" description="Helical" evidence="1">
    <location>
        <begin position="18"/>
        <end position="34"/>
    </location>
</feature>
<dbReference type="InterPro" id="IPR002656">
    <property type="entry name" value="Acyl_transf_3_dom"/>
</dbReference>
<dbReference type="Pfam" id="PF01757">
    <property type="entry name" value="Acyl_transf_3"/>
    <property type="match status" value="1"/>
</dbReference>
<evidence type="ECO:0000313" key="4">
    <source>
        <dbReference type="EMBL" id="GAA3653127.1"/>
    </source>
</evidence>
<feature type="transmembrane region" description="Helical" evidence="1">
    <location>
        <begin position="82"/>
        <end position="102"/>
    </location>
</feature>
<feature type="transmembrane region" description="Helical" evidence="1">
    <location>
        <begin position="363"/>
        <end position="384"/>
    </location>
</feature>
<feature type="transmembrane region" description="Helical" evidence="1">
    <location>
        <begin position="177"/>
        <end position="198"/>
    </location>
</feature>
<keyword evidence="4" id="KW-0808">Transferase</keyword>
<dbReference type="Pfam" id="PF19040">
    <property type="entry name" value="SGNH"/>
    <property type="match status" value="1"/>
</dbReference>
<keyword evidence="1" id="KW-1133">Transmembrane helix</keyword>
<dbReference type="RefSeq" id="WP_221855317.1">
    <property type="nucleotide sequence ID" value="NZ_BAAAYV010000005.1"/>
</dbReference>
<name>A0ABP7BA88_9MICO</name>
<feature type="domain" description="SGNH" evidence="3">
    <location>
        <begin position="449"/>
        <end position="667"/>
    </location>
</feature>
<feature type="domain" description="Acyltransferase 3" evidence="2">
    <location>
        <begin position="16"/>
        <end position="340"/>
    </location>
</feature>
<feature type="transmembrane region" description="Helical" evidence="1">
    <location>
        <begin position="299"/>
        <end position="320"/>
    </location>
</feature>
<dbReference type="EMBL" id="BAAAYV010000005">
    <property type="protein sequence ID" value="GAA3653127.1"/>
    <property type="molecule type" value="Genomic_DNA"/>
</dbReference>
<feature type="transmembrane region" description="Helical" evidence="1">
    <location>
        <begin position="258"/>
        <end position="278"/>
    </location>
</feature>
<keyword evidence="1" id="KW-0812">Transmembrane</keyword>